<proteinExistence type="predicted"/>
<protein>
    <submittedName>
        <fullName evidence="1">Uncharacterized protein</fullName>
    </submittedName>
</protein>
<organism evidence="1">
    <name type="scientific">Arion vulgaris</name>
    <dbReference type="NCBI Taxonomy" id="1028688"/>
    <lineage>
        <taxon>Eukaryota</taxon>
        <taxon>Metazoa</taxon>
        <taxon>Spiralia</taxon>
        <taxon>Lophotrochozoa</taxon>
        <taxon>Mollusca</taxon>
        <taxon>Gastropoda</taxon>
        <taxon>Heterobranchia</taxon>
        <taxon>Euthyneura</taxon>
        <taxon>Panpulmonata</taxon>
        <taxon>Eupulmonata</taxon>
        <taxon>Stylommatophora</taxon>
        <taxon>Helicina</taxon>
        <taxon>Arionoidea</taxon>
        <taxon>Arionidae</taxon>
        <taxon>Arion</taxon>
    </lineage>
</organism>
<dbReference type="AlphaFoldDB" id="A0A0B7A0A7"/>
<dbReference type="SUPFAM" id="SSF50249">
    <property type="entry name" value="Nucleic acid-binding proteins"/>
    <property type="match status" value="1"/>
</dbReference>
<dbReference type="GO" id="GO:0003735">
    <property type="term" value="F:structural constituent of ribosome"/>
    <property type="evidence" value="ECO:0007669"/>
    <property type="project" value="InterPro"/>
</dbReference>
<accession>A0A0B7A0A7</accession>
<gene>
    <name evidence="1" type="primary">ORF87116</name>
</gene>
<dbReference type="GO" id="GO:0005763">
    <property type="term" value="C:mitochondrial small ribosomal subunit"/>
    <property type="evidence" value="ECO:0007669"/>
    <property type="project" value="InterPro"/>
</dbReference>
<dbReference type="GO" id="GO:0032543">
    <property type="term" value="P:mitochondrial translation"/>
    <property type="evidence" value="ECO:0007669"/>
    <property type="project" value="TreeGrafter"/>
</dbReference>
<name>A0A0B7A0A7_9EUPU</name>
<dbReference type="PANTHER" id="PTHR24088:SF0">
    <property type="entry name" value="SMALL RIBOSOMAL SUBUNIT PROTEIN US17M"/>
    <property type="match status" value="1"/>
</dbReference>
<dbReference type="InterPro" id="IPR012340">
    <property type="entry name" value="NA-bd_OB-fold"/>
</dbReference>
<dbReference type="Gene3D" id="2.40.50.140">
    <property type="entry name" value="Nucleic acid-binding proteins"/>
    <property type="match status" value="1"/>
</dbReference>
<sequence>MATRVMYLGQVLHREVLKPKIVNVRVIQQVYNSYLHMYFPEPKDFKVLENENVKVNSGDIIRIQQLAEKFSVEVEHETAEVVFPIGRTVDPVTGRRCKGTKFIDDKARKEEAKRIANAKAWENYSL</sequence>
<dbReference type="EMBL" id="HACG01026666">
    <property type="protein sequence ID" value="CEK73531.1"/>
    <property type="molecule type" value="Transcribed_RNA"/>
</dbReference>
<dbReference type="InterPro" id="IPR039193">
    <property type="entry name" value="Ribosomal_uS17m_metazoa"/>
</dbReference>
<reference evidence="1" key="1">
    <citation type="submission" date="2014-12" db="EMBL/GenBank/DDBJ databases">
        <title>Insight into the proteome of Arion vulgaris.</title>
        <authorList>
            <person name="Aradska J."/>
            <person name="Bulat T."/>
            <person name="Smidak R."/>
            <person name="Sarate P."/>
            <person name="Gangsoo J."/>
            <person name="Sialana F."/>
            <person name="Bilban M."/>
            <person name="Lubec G."/>
        </authorList>
    </citation>
    <scope>NUCLEOTIDE SEQUENCE</scope>
    <source>
        <tissue evidence="1">Skin</tissue>
    </source>
</reference>
<evidence type="ECO:0000313" key="1">
    <source>
        <dbReference type="EMBL" id="CEK73531.1"/>
    </source>
</evidence>
<dbReference type="PANTHER" id="PTHR24088">
    <property type="entry name" value="28S RIBOSOMAL PROTEIN S17, MITOCHONDRIAL"/>
    <property type="match status" value="1"/>
</dbReference>